<dbReference type="InterPro" id="IPR012902">
    <property type="entry name" value="N_methyl_site"/>
</dbReference>
<dbReference type="Pfam" id="PF07963">
    <property type="entry name" value="N_methyl"/>
    <property type="match status" value="1"/>
</dbReference>
<accession>A0A1S8L4A6</accession>
<evidence type="ECO:0000313" key="2">
    <source>
        <dbReference type="Proteomes" id="UP000190951"/>
    </source>
</evidence>
<reference evidence="1 2" key="1">
    <citation type="submission" date="2022-04" db="EMBL/GenBank/DDBJ databases">
        <title>Genome sequence of C. roseum typestrain.</title>
        <authorList>
            <person name="Poehlein A."/>
            <person name="Schoch T."/>
            <person name="Duerre P."/>
            <person name="Daniel R."/>
        </authorList>
    </citation>
    <scope>NUCLEOTIDE SEQUENCE [LARGE SCALE GENOMIC DNA]</scope>
    <source>
        <strain evidence="1 2">DSM 7320</strain>
    </source>
</reference>
<name>A0A1S8L4A6_9CLOT</name>
<dbReference type="RefSeq" id="WP_077833676.1">
    <property type="nucleotide sequence ID" value="NZ_CP096983.1"/>
</dbReference>
<dbReference type="KEGG" id="crw:CROST_025830"/>
<keyword evidence="2" id="KW-1185">Reference proteome</keyword>
<gene>
    <name evidence="1" type="ORF">CROST_025830</name>
</gene>
<protein>
    <submittedName>
        <fullName evidence="1">Uncharacterized protein</fullName>
    </submittedName>
</protein>
<organism evidence="1 2">
    <name type="scientific">Clostridium felsineum</name>
    <dbReference type="NCBI Taxonomy" id="36839"/>
    <lineage>
        <taxon>Bacteria</taxon>
        <taxon>Bacillati</taxon>
        <taxon>Bacillota</taxon>
        <taxon>Clostridia</taxon>
        <taxon>Eubacteriales</taxon>
        <taxon>Clostridiaceae</taxon>
        <taxon>Clostridium</taxon>
    </lineage>
</organism>
<sequence>MQFYKVKKGFTLIEAVAASAIFCIFTVFVISILFNFVKSYKEDMKVNNDEASFTSGLIIINKFLKEGTVNIEKDNEIKVVKDENDFNIIRLNSYTGKIVVDYYELNEKVTSNNIIEKVSSFNILQNKNVFYLYITLNDGRRIRKCFPIKE</sequence>
<dbReference type="Proteomes" id="UP000190951">
    <property type="component" value="Chromosome"/>
</dbReference>
<dbReference type="NCBIfam" id="TIGR02532">
    <property type="entry name" value="IV_pilin_GFxxxE"/>
    <property type="match status" value="1"/>
</dbReference>
<proteinExistence type="predicted"/>
<dbReference type="STRING" id="84029.CROST_24020"/>
<dbReference type="EMBL" id="CP096983">
    <property type="protein sequence ID" value="URZ11866.1"/>
    <property type="molecule type" value="Genomic_DNA"/>
</dbReference>
<evidence type="ECO:0000313" key="1">
    <source>
        <dbReference type="EMBL" id="URZ11866.1"/>
    </source>
</evidence>
<dbReference type="AlphaFoldDB" id="A0A1S8L4A6"/>